<keyword evidence="3" id="KW-1185">Reference proteome</keyword>
<protein>
    <submittedName>
        <fullName evidence="2">Uncharacterized protein</fullName>
    </submittedName>
</protein>
<evidence type="ECO:0000313" key="2">
    <source>
        <dbReference type="EMBL" id="GJF00445.1"/>
    </source>
</evidence>
<feature type="compositionally biased region" description="Basic residues" evidence="1">
    <location>
        <begin position="44"/>
        <end position="53"/>
    </location>
</feature>
<gene>
    <name evidence="2" type="ORF">PsYK624_167330</name>
</gene>
<accession>A0A9P3GXE6</accession>
<feature type="compositionally biased region" description="Basic and acidic residues" evidence="1">
    <location>
        <begin position="65"/>
        <end position="80"/>
    </location>
</feature>
<dbReference type="AlphaFoldDB" id="A0A9P3GXE6"/>
<dbReference type="EMBL" id="BPQB01000154">
    <property type="protein sequence ID" value="GJF00445.1"/>
    <property type="molecule type" value="Genomic_DNA"/>
</dbReference>
<name>A0A9P3GXE6_9APHY</name>
<evidence type="ECO:0000256" key="1">
    <source>
        <dbReference type="SAM" id="MobiDB-lite"/>
    </source>
</evidence>
<reference evidence="2 3" key="1">
    <citation type="submission" date="2021-08" db="EMBL/GenBank/DDBJ databases">
        <title>Draft Genome Sequence of Phanerochaete sordida strain YK-624.</title>
        <authorList>
            <person name="Mori T."/>
            <person name="Dohra H."/>
            <person name="Suzuki T."/>
            <person name="Kawagishi H."/>
            <person name="Hirai H."/>
        </authorList>
    </citation>
    <scope>NUCLEOTIDE SEQUENCE [LARGE SCALE GENOMIC DNA]</scope>
    <source>
        <strain evidence="2 3">YK-624</strain>
    </source>
</reference>
<feature type="region of interest" description="Disordered" evidence="1">
    <location>
        <begin position="34"/>
        <end position="120"/>
    </location>
</feature>
<dbReference type="Proteomes" id="UP000703269">
    <property type="component" value="Unassembled WGS sequence"/>
</dbReference>
<organism evidence="2 3">
    <name type="scientific">Phanerochaete sordida</name>
    <dbReference type="NCBI Taxonomy" id="48140"/>
    <lineage>
        <taxon>Eukaryota</taxon>
        <taxon>Fungi</taxon>
        <taxon>Dikarya</taxon>
        <taxon>Basidiomycota</taxon>
        <taxon>Agaricomycotina</taxon>
        <taxon>Agaricomycetes</taxon>
        <taxon>Polyporales</taxon>
        <taxon>Phanerochaetaceae</taxon>
        <taxon>Phanerochaete</taxon>
    </lineage>
</organism>
<comment type="caution">
    <text evidence="2">The sequence shown here is derived from an EMBL/GenBank/DDBJ whole genome shotgun (WGS) entry which is preliminary data.</text>
</comment>
<evidence type="ECO:0000313" key="3">
    <source>
        <dbReference type="Proteomes" id="UP000703269"/>
    </source>
</evidence>
<proteinExistence type="predicted"/>
<sequence length="159" mass="17354">MLSAAKRRDDAPLLYTAAVATSVYAACAAQPPALPSLHPGAARLQRRSARVRAPRPGDLGPSRYPQHDEPADRGRVRVDRLPVMPARRSHQGYFLQTRSPHSRRGPPPRSMLRSARSTPVTRCVRGHGAASRAEIAAWSRRISSASLSVVWDAHIDTNA</sequence>